<keyword evidence="1" id="KW-0812">Transmembrane</keyword>
<evidence type="ECO:0000313" key="2">
    <source>
        <dbReference type="EMBL" id="BBB91250.1"/>
    </source>
</evidence>
<feature type="transmembrane region" description="Helical" evidence="1">
    <location>
        <begin position="38"/>
        <end position="62"/>
    </location>
</feature>
<feature type="transmembrane region" description="Helical" evidence="1">
    <location>
        <begin position="6"/>
        <end position="26"/>
    </location>
</feature>
<feature type="transmembrane region" description="Helical" evidence="1">
    <location>
        <begin position="68"/>
        <end position="87"/>
    </location>
</feature>
<gene>
    <name evidence="2" type="primary">yabQ</name>
    <name evidence="2" type="ORF">MAMMFC1_01921</name>
</gene>
<proteinExistence type="predicted"/>
<dbReference type="NCBIfam" id="TIGR02893">
    <property type="entry name" value="spore_yabQ"/>
    <property type="match status" value="1"/>
</dbReference>
<dbReference type="EMBL" id="AP018449">
    <property type="protein sequence ID" value="BBB91250.1"/>
    <property type="molecule type" value="Genomic_DNA"/>
</dbReference>
<sequence>MDFSTQVTTFAILFGAGALLAFLFDTYRVMRRIFKPNWLITAVADLSYWLLATAVVFAALLLGNWGELRFYVFVSLLTGIATYYRLLSRFILRSLMVIMRWINTGMRFLRITFITLFLKPLRFLLRLLMLPFVFCQRKVKKWYRIWRPPPLPPDDTPPAQ</sequence>
<accession>A0A348AJK2</accession>
<dbReference type="Proteomes" id="UP000276437">
    <property type="component" value="Chromosome"/>
</dbReference>
<dbReference type="KEGG" id="mana:MAMMFC1_01921"/>
<evidence type="ECO:0000256" key="1">
    <source>
        <dbReference type="SAM" id="Phobius"/>
    </source>
</evidence>
<feature type="transmembrane region" description="Helical" evidence="1">
    <location>
        <begin position="108"/>
        <end position="134"/>
    </location>
</feature>
<reference evidence="2 3" key="1">
    <citation type="journal article" date="2018" name="Int. J. Syst. Evol. Microbiol.">
        <title>Methylomusa anaerophila gen. nov., sp. nov., an anaerobic methanol-utilizing bacterium isolated from a microbial fuel cell.</title>
        <authorList>
            <person name="Amano N."/>
            <person name="Yamamuro A."/>
            <person name="Miyahara M."/>
            <person name="Kouzuma A."/>
            <person name="Abe T."/>
            <person name="Watanabe K."/>
        </authorList>
    </citation>
    <scope>NUCLEOTIDE SEQUENCE [LARGE SCALE GENOMIC DNA]</scope>
    <source>
        <strain evidence="2 3">MMFC1</strain>
    </source>
</reference>
<dbReference type="OrthoDB" id="1685240at2"/>
<organism evidence="2 3">
    <name type="scientific">Methylomusa anaerophila</name>
    <dbReference type="NCBI Taxonomy" id="1930071"/>
    <lineage>
        <taxon>Bacteria</taxon>
        <taxon>Bacillati</taxon>
        <taxon>Bacillota</taxon>
        <taxon>Negativicutes</taxon>
        <taxon>Selenomonadales</taxon>
        <taxon>Sporomusaceae</taxon>
        <taxon>Methylomusa</taxon>
    </lineage>
</organism>
<dbReference type="Pfam" id="PF09578">
    <property type="entry name" value="Spore_YabQ"/>
    <property type="match status" value="1"/>
</dbReference>
<keyword evidence="3" id="KW-1185">Reference proteome</keyword>
<name>A0A348AJK2_9FIRM</name>
<protein>
    <submittedName>
        <fullName evidence="2">Spore protein YabQ</fullName>
    </submittedName>
</protein>
<keyword evidence="1" id="KW-1133">Transmembrane helix</keyword>
<evidence type="ECO:0000313" key="3">
    <source>
        <dbReference type="Proteomes" id="UP000276437"/>
    </source>
</evidence>
<keyword evidence="1" id="KW-0472">Membrane</keyword>
<dbReference type="AlphaFoldDB" id="A0A348AJK2"/>
<dbReference type="RefSeq" id="WP_158618720.1">
    <property type="nucleotide sequence ID" value="NZ_AP018449.1"/>
</dbReference>
<dbReference type="InterPro" id="IPR019074">
    <property type="entry name" value="YabQ"/>
</dbReference>